<comment type="function">
    <text evidence="10 12">Specifically methylates the N3 position of the uracil ring of uridine 1498 (m3U1498) in 16S rRNA. Acts on the fully assembled 30S ribosomal subunit.</text>
</comment>
<dbReference type="PANTHER" id="PTHR30027:SF3">
    <property type="entry name" value="16S RRNA (URACIL(1498)-N(3))-METHYLTRANSFERASE"/>
    <property type="match status" value="1"/>
</dbReference>
<keyword evidence="8 12" id="KW-0808">Transferase</keyword>
<evidence type="ECO:0000259" key="13">
    <source>
        <dbReference type="Pfam" id="PF04452"/>
    </source>
</evidence>
<comment type="caution">
    <text evidence="15">The sequence shown here is derived from an EMBL/GenBank/DDBJ whole genome shotgun (WGS) entry which is preliminary data.</text>
</comment>
<dbReference type="NCBIfam" id="TIGR00046">
    <property type="entry name" value="RsmE family RNA methyltransferase"/>
    <property type="match status" value="1"/>
</dbReference>
<evidence type="ECO:0000313" key="15">
    <source>
        <dbReference type="EMBL" id="CAG9619369.1"/>
    </source>
</evidence>
<evidence type="ECO:0000313" key="16">
    <source>
        <dbReference type="Proteomes" id="UP000789833"/>
    </source>
</evidence>
<feature type="domain" description="Ribosomal RNA small subunit methyltransferase E PUA-like" evidence="14">
    <location>
        <begin position="18"/>
        <end position="65"/>
    </location>
</feature>
<dbReference type="SUPFAM" id="SSF75217">
    <property type="entry name" value="alpha/beta knot"/>
    <property type="match status" value="1"/>
</dbReference>
<dbReference type="EMBL" id="CAKJTJ010000001">
    <property type="protein sequence ID" value="CAG9619369.1"/>
    <property type="molecule type" value="Genomic_DNA"/>
</dbReference>
<dbReference type="EC" id="2.1.1.193" evidence="3 12"/>
<keyword evidence="7 12" id="KW-0489">Methyltransferase</keyword>
<dbReference type="InterPro" id="IPR015947">
    <property type="entry name" value="PUA-like_sf"/>
</dbReference>
<dbReference type="GO" id="GO:0032259">
    <property type="term" value="P:methylation"/>
    <property type="evidence" value="ECO:0007669"/>
    <property type="project" value="UniProtKB-KW"/>
</dbReference>
<evidence type="ECO:0000256" key="1">
    <source>
        <dbReference type="ARBA" id="ARBA00004496"/>
    </source>
</evidence>
<evidence type="ECO:0000256" key="11">
    <source>
        <dbReference type="ARBA" id="ARBA00047944"/>
    </source>
</evidence>
<dbReference type="RefSeq" id="WP_230499567.1">
    <property type="nucleotide sequence ID" value="NZ_CAKJTJ010000001.1"/>
</dbReference>
<feature type="domain" description="Ribosomal RNA small subunit methyltransferase E methyltransferase" evidence="13">
    <location>
        <begin position="74"/>
        <end position="244"/>
    </location>
</feature>
<dbReference type="InterPro" id="IPR006700">
    <property type="entry name" value="RsmE"/>
</dbReference>
<dbReference type="InterPro" id="IPR029028">
    <property type="entry name" value="Alpha/beta_knot_MTases"/>
</dbReference>
<proteinExistence type="inferred from homology"/>
<organism evidence="15 16">
    <name type="scientific">Sutcliffiella rhizosphaerae</name>
    <dbReference type="NCBI Taxonomy" id="2880967"/>
    <lineage>
        <taxon>Bacteria</taxon>
        <taxon>Bacillati</taxon>
        <taxon>Bacillota</taxon>
        <taxon>Bacilli</taxon>
        <taxon>Bacillales</taxon>
        <taxon>Bacillaceae</taxon>
        <taxon>Sutcliffiella</taxon>
    </lineage>
</organism>
<sequence length="250" mass="27937">MQRYFVKNDQVNESSISITGEDVHHIVRVMRMNVGDDLLCSFSEIKKTAQCKIVEITNESVVVDIVEWIETNSEMPVRVTIGSGLPKGDKLELVIQKGTELGAESFIPFNAARSIVKLDEKKGKKKAERWNKIAKEAAEQSHRTVVPNVSEPASFSQLLEKSRSYDHKIVAYEESAKDGEKAAFAHTLQKLKHGESLLCIFGPEGGLSEKEIEKLKEYGFICCALGPRILRTETAPLFTLAAISYHLELM</sequence>
<comment type="catalytic activity">
    <reaction evidence="11 12">
        <text>uridine(1498) in 16S rRNA + S-adenosyl-L-methionine = N(3)-methyluridine(1498) in 16S rRNA + S-adenosyl-L-homocysteine + H(+)</text>
        <dbReference type="Rhea" id="RHEA:42920"/>
        <dbReference type="Rhea" id="RHEA-COMP:10283"/>
        <dbReference type="Rhea" id="RHEA-COMP:10284"/>
        <dbReference type="ChEBI" id="CHEBI:15378"/>
        <dbReference type="ChEBI" id="CHEBI:57856"/>
        <dbReference type="ChEBI" id="CHEBI:59789"/>
        <dbReference type="ChEBI" id="CHEBI:65315"/>
        <dbReference type="ChEBI" id="CHEBI:74502"/>
        <dbReference type="EC" id="2.1.1.193"/>
    </reaction>
</comment>
<evidence type="ECO:0000256" key="8">
    <source>
        <dbReference type="ARBA" id="ARBA00022679"/>
    </source>
</evidence>
<evidence type="ECO:0000256" key="3">
    <source>
        <dbReference type="ARBA" id="ARBA00012328"/>
    </source>
</evidence>
<accession>A0ABM8YHS4</accession>
<dbReference type="Gene3D" id="2.40.240.20">
    <property type="entry name" value="Hypothetical PUA domain-like, domain 1"/>
    <property type="match status" value="1"/>
</dbReference>
<dbReference type="CDD" id="cd18084">
    <property type="entry name" value="RsmE-like"/>
    <property type="match status" value="1"/>
</dbReference>
<evidence type="ECO:0000256" key="5">
    <source>
        <dbReference type="ARBA" id="ARBA00022490"/>
    </source>
</evidence>
<evidence type="ECO:0000256" key="6">
    <source>
        <dbReference type="ARBA" id="ARBA00022552"/>
    </source>
</evidence>
<evidence type="ECO:0000256" key="4">
    <source>
        <dbReference type="ARBA" id="ARBA00013673"/>
    </source>
</evidence>
<dbReference type="InterPro" id="IPR029026">
    <property type="entry name" value="tRNA_m1G_MTases_N"/>
</dbReference>
<dbReference type="Proteomes" id="UP000789833">
    <property type="component" value="Unassembled WGS sequence"/>
</dbReference>
<keyword evidence="16" id="KW-1185">Reference proteome</keyword>
<evidence type="ECO:0000256" key="10">
    <source>
        <dbReference type="ARBA" id="ARBA00025699"/>
    </source>
</evidence>
<keyword evidence="9 12" id="KW-0949">S-adenosyl-L-methionine</keyword>
<dbReference type="GO" id="GO:0008168">
    <property type="term" value="F:methyltransferase activity"/>
    <property type="evidence" value="ECO:0007669"/>
    <property type="project" value="UniProtKB-KW"/>
</dbReference>
<dbReference type="NCBIfam" id="NF008691">
    <property type="entry name" value="PRK11713.1-4"/>
    <property type="match status" value="1"/>
</dbReference>
<dbReference type="PANTHER" id="PTHR30027">
    <property type="entry name" value="RIBOSOMAL RNA SMALL SUBUNIT METHYLTRANSFERASE E"/>
    <property type="match status" value="1"/>
</dbReference>
<dbReference type="PIRSF" id="PIRSF015601">
    <property type="entry name" value="MTase_slr0722"/>
    <property type="match status" value="1"/>
</dbReference>
<evidence type="ECO:0000256" key="9">
    <source>
        <dbReference type="ARBA" id="ARBA00022691"/>
    </source>
</evidence>
<dbReference type="Pfam" id="PF20260">
    <property type="entry name" value="PUA_4"/>
    <property type="match status" value="1"/>
</dbReference>
<evidence type="ECO:0000256" key="12">
    <source>
        <dbReference type="PIRNR" id="PIRNR015601"/>
    </source>
</evidence>
<reference evidence="15 16" key="1">
    <citation type="submission" date="2021-10" db="EMBL/GenBank/DDBJ databases">
        <authorList>
            <person name="Criscuolo A."/>
        </authorList>
    </citation>
    <scope>NUCLEOTIDE SEQUENCE [LARGE SCALE GENOMIC DNA]</scope>
    <source>
        <strain evidence="16">CIP 111883</strain>
    </source>
</reference>
<evidence type="ECO:0000259" key="14">
    <source>
        <dbReference type="Pfam" id="PF20260"/>
    </source>
</evidence>
<dbReference type="InterPro" id="IPR046886">
    <property type="entry name" value="RsmE_MTase_dom"/>
</dbReference>
<name>A0ABM8YHS4_9BACI</name>
<comment type="similarity">
    <text evidence="2 12">Belongs to the RNA methyltransferase RsmE family.</text>
</comment>
<comment type="subcellular location">
    <subcellularLocation>
        <location evidence="1 12">Cytoplasm</location>
    </subcellularLocation>
</comment>
<dbReference type="InterPro" id="IPR046887">
    <property type="entry name" value="RsmE_PUA-like"/>
</dbReference>
<dbReference type="Gene3D" id="3.40.1280.10">
    <property type="match status" value="1"/>
</dbReference>
<gene>
    <name evidence="15" type="primary">rsmE</name>
    <name evidence="15" type="ORF">BACCIP111883_00136</name>
</gene>
<evidence type="ECO:0000256" key="2">
    <source>
        <dbReference type="ARBA" id="ARBA00005528"/>
    </source>
</evidence>
<dbReference type="SUPFAM" id="SSF88697">
    <property type="entry name" value="PUA domain-like"/>
    <property type="match status" value="1"/>
</dbReference>
<dbReference type="Pfam" id="PF04452">
    <property type="entry name" value="Methyltrans_RNA"/>
    <property type="match status" value="1"/>
</dbReference>
<evidence type="ECO:0000256" key="7">
    <source>
        <dbReference type="ARBA" id="ARBA00022603"/>
    </source>
</evidence>
<dbReference type="NCBIfam" id="NF008692">
    <property type="entry name" value="PRK11713.1-5"/>
    <property type="match status" value="1"/>
</dbReference>
<keyword evidence="6 12" id="KW-0698">rRNA processing</keyword>
<protein>
    <recommendedName>
        <fullName evidence="4 12">Ribosomal RNA small subunit methyltransferase E</fullName>
        <ecNumber evidence="3 12">2.1.1.193</ecNumber>
    </recommendedName>
</protein>
<keyword evidence="5 12" id="KW-0963">Cytoplasm</keyword>